<dbReference type="InterPro" id="IPR007627">
    <property type="entry name" value="RNA_pol_sigma70_r2"/>
</dbReference>
<keyword evidence="3" id="KW-0731">Sigma factor</keyword>
<dbReference type="CDD" id="cd06171">
    <property type="entry name" value="Sigma70_r4"/>
    <property type="match status" value="1"/>
</dbReference>
<reference evidence="7 8" key="1">
    <citation type="submission" date="2019-02" db="EMBL/GenBank/DDBJ databases">
        <authorList>
            <person name="Goldberg S.R."/>
            <person name="Haltli B.A."/>
            <person name="Correa H."/>
            <person name="Russell K.G."/>
        </authorList>
    </citation>
    <scope>NUCLEOTIDE SEQUENCE [LARGE SCALE GENOMIC DNA]</scope>
    <source>
        <strain evidence="7 8">JCM 16186</strain>
    </source>
</reference>
<comment type="caution">
    <text evidence="7">The sequence shown here is derived from an EMBL/GenBank/DDBJ whole genome shotgun (WGS) entry which is preliminary data.</text>
</comment>
<dbReference type="InterPro" id="IPR013249">
    <property type="entry name" value="RNA_pol_sigma70_r4_t2"/>
</dbReference>
<feature type="domain" description="RNA polymerase sigma factor 70 region 4 type 2" evidence="6">
    <location>
        <begin position="117"/>
        <end position="166"/>
    </location>
</feature>
<dbReference type="InterPro" id="IPR013324">
    <property type="entry name" value="RNA_pol_sigma_r3/r4-like"/>
</dbReference>
<dbReference type="PANTHER" id="PTHR43133">
    <property type="entry name" value="RNA POLYMERASE ECF-TYPE SIGMA FACTO"/>
    <property type="match status" value="1"/>
</dbReference>
<dbReference type="InterPro" id="IPR039425">
    <property type="entry name" value="RNA_pol_sigma-70-like"/>
</dbReference>
<dbReference type="Pfam" id="PF04542">
    <property type="entry name" value="Sigma70_r2"/>
    <property type="match status" value="1"/>
</dbReference>
<evidence type="ECO:0000259" key="5">
    <source>
        <dbReference type="Pfam" id="PF04542"/>
    </source>
</evidence>
<comment type="similarity">
    <text evidence="1">Belongs to the sigma-70 factor family. ECF subfamily.</text>
</comment>
<evidence type="ECO:0000259" key="6">
    <source>
        <dbReference type="Pfam" id="PF08281"/>
    </source>
</evidence>
<keyword evidence="2" id="KW-0805">Transcription regulation</keyword>
<dbReference type="Pfam" id="PF08281">
    <property type="entry name" value="Sigma70_r4_2"/>
    <property type="match status" value="1"/>
</dbReference>
<evidence type="ECO:0000256" key="4">
    <source>
        <dbReference type="ARBA" id="ARBA00023163"/>
    </source>
</evidence>
<dbReference type="RefSeq" id="WP_155174477.1">
    <property type="nucleotide sequence ID" value="NZ_BAAAFL010000027.1"/>
</dbReference>
<sequence>MYSEKELTDQFVKSGSEEAFRALYRLKTPGLYRLALHLCRQDQYLAEEAVQEMWIIGVRKLKDFQWRSTLQTWLTSILINVIRSQQRKHPKQQDDFEKSIQGKENVEIPAVFTAYDLREGISRLPDGYQQVIILHDIEGYTHKEIGEMLNINEGTSKSQLFQARKAVRTYLSEKHIKPHQS</sequence>
<accession>A0ABW9RU09</accession>
<protein>
    <submittedName>
        <fullName evidence="7">RNA polymerase sigma factor</fullName>
    </submittedName>
</protein>
<gene>
    <name evidence="7" type="ORF">E1163_21155</name>
</gene>
<evidence type="ECO:0000313" key="7">
    <source>
        <dbReference type="EMBL" id="MTI27478.1"/>
    </source>
</evidence>
<dbReference type="InterPro" id="IPR036388">
    <property type="entry name" value="WH-like_DNA-bd_sf"/>
</dbReference>
<dbReference type="EMBL" id="SMLW01000629">
    <property type="protein sequence ID" value="MTI27478.1"/>
    <property type="molecule type" value="Genomic_DNA"/>
</dbReference>
<keyword evidence="4" id="KW-0804">Transcription</keyword>
<dbReference type="InterPro" id="IPR013325">
    <property type="entry name" value="RNA_pol_sigma_r2"/>
</dbReference>
<evidence type="ECO:0000256" key="2">
    <source>
        <dbReference type="ARBA" id="ARBA00023015"/>
    </source>
</evidence>
<dbReference type="SUPFAM" id="SSF88659">
    <property type="entry name" value="Sigma3 and sigma4 domains of RNA polymerase sigma factors"/>
    <property type="match status" value="1"/>
</dbReference>
<dbReference type="Gene3D" id="1.10.1740.10">
    <property type="match status" value="1"/>
</dbReference>
<feature type="domain" description="RNA polymerase sigma-70 region 2" evidence="5">
    <location>
        <begin position="24"/>
        <end position="89"/>
    </location>
</feature>
<name>A0ABW9RU09_9BACT</name>
<evidence type="ECO:0000256" key="3">
    <source>
        <dbReference type="ARBA" id="ARBA00023082"/>
    </source>
</evidence>
<dbReference type="PANTHER" id="PTHR43133:SF46">
    <property type="entry name" value="RNA POLYMERASE SIGMA-70 FACTOR ECF SUBFAMILY"/>
    <property type="match status" value="1"/>
</dbReference>
<proteinExistence type="inferred from homology"/>
<keyword evidence="8" id="KW-1185">Reference proteome</keyword>
<dbReference type="InterPro" id="IPR014284">
    <property type="entry name" value="RNA_pol_sigma-70_dom"/>
</dbReference>
<dbReference type="Gene3D" id="1.10.10.10">
    <property type="entry name" value="Winged helix-like DNA-binding domain superfamily/Winged helix DNA-binding domain"/>
    <property type="match status" value="1"/>
</dbReference>
<dbReference type="Proteomes" id="UP000798808">
    <property type="component" value="Unassembled WGS sequence"/>
</dbReference>
<evidence type="ECO:0000256" key="1">
    <source>
        <dbReference type="ARBA" id="ARBA00010641"/>
    </source>
</evidence>
<evidence type="ECO:0000313" key="8">
    <source>
        <dbReference type="Proteomes" id="UP000798808"/>
    </source>
</evidence>
<dbReference type="NCBIfam" id="TIGR02937">
    <property type="entry name" value="sigma70-ECF"/>
    <property type="match status" value="1"/>
</dbReference>
<organism evidence="7 8">
    <name type="scientific">Fulvivirga kasyanovii</name>
    <dbReference type="NCBI Taxonomy" id="396812"/>
    <lineage>
        <taxon>Bacteria</taxon>
        <taxon>Pseudomonadati</taxon>
        <taxon>Bacteroidota</taxon>
        <taxon>Cytophagia</taxon>
        <taxon>Cytophagales</taxon>
        <taxon>Fulvivirgaceae</taxon>
        <taxon>Fulvivirga</taxon>
    </lineage>
</organism>
<dbReference type="SUPFAM" id="SSF88946">
    <property type="entry name" value="Sigma2 domain of RNA polymerase sigma factors"/>
    <property type="match status" value="1"/>
</dbReference>